<evidence type="ECO:0000313" key="3">
    <source>
        <dbReference type="Proteomes" id="UP001152320"/>
    </source>
</evidence>
<name>A0A9Q1HJA3_HOLLE</name>
<dbReference type="Pfam" id="PF13873">
    <property type="entry name" value="Myb_DNA-bind_5"/>
    <property type="match status" value="1"/>
</dbReference>
<sequence>MVFCHHLLTLQFNFSQAARESTKVRREPNFSEEERLCLLNFVQQHKTKLLGKAGRPGHGDDKVEERKAKYWRLCAETIKAAGGHQRDWRKVRKQWFDLKDKAKRLKSEMGVTGGGPKPSSSGSLQLAMEVVAREALDGIRARTTEVDPLGHASVEMSQVLCKHHFIIERKVPLAQMKKLNHPSRKSLNLDSHMAIVFSFMKESSHTTSIVLVSRHFLSSFNHG</sequence>
<dbReference type="EMBL" id="JAIZAY010000001">
    <property type="protein sequence ID" value="KAJ8048989.1"/>
    <property type="molecule type" value="Genomic_DNA"/>
</dbReference>
<reference evidence="2" key="1">
    <citation type="submission" date="2021-10" db="EMBL/GenBank/DDBJ databases">
        <title>Tropical sea cucumber genome reveals ecological adaptation and Cuvierian tubules defense mechanism.</title>
        <authorList>
            <person name="Chen T."/>
        </authorList>
    </citation>
    <scope>NUCLEOTIDE SEQUENCE</scope>
    <source>
        <strain evidence="2">Nanhai2018</strain>
        <tissue evidence="2">Muscle</tissue>
    </source>
</reference>
<feature type="domain" description="Myb/SANT-like DNA-binding" evidence="1">
    <location>
        <begin position="26"/>
        <end position="104"/>
    </location>
</feature>
<comment type="caution">
    <text evidence="2">The sequence shown here is derived from an EMBL/GenBank/DDBJ whole genome shotgun (WGS) entry which is preliminary data.</text>
</comment>
<gene>
    <name evidence="2" type="ORF">HOLleu_01522</name>
</gene>
<dbReference type="Proteomes" id="UP001152320">
    <property type="component" value="Chromosome 1"/>
</dbReference>
<dbReference type="PANTHER" id="PTHR23098:SF16">
    <property type="entry name" value="REGULATORY PROTEIN ZESTE"/>
    <property type="match status" value="1"/>
</dbReference>
<dbReference type="OrthoDB" id="6115215at2759"/>
<dbReference type="AlphaFoldDB" id="A0A9Q1HJA3"/>
<dbReference type="InterPro" id="IPR028002">
    <property type="entry name" value="Myb_DNA-bind_5"/>
</dbReference>
<dbReference type="GO" id="GO:0005634">
    <property type="term" value="C:nucleus"/>
    <property type="evidence" value="ECO:0007669"/>
    <property type="project" value="TreeGrafter"/>
</dbReference>
<keyword evidence="3" id="KW-1185">Reference proteome</keyword>
<accession>A0A9Q1HJA3</accession>
<evidence type="ECO:0000313" key="2">
    <source>
        <dbReference type="EMBL" id="KAJ8048989.1"/>
    </source>
</evidence>
<organism evidence="2 3">
    <name type="scientific">Holothuria leucospilota</name>
    <name type="common">Black long sea cucumber</name>
    <name type="synonym">Mertensiothuria leucospilota</name>
    <dbReference type="NCBI Taxonomy" id="206669"/>
    <lineage>
        <taxon>Eukaryota</taxon>
        <taxon>Metazoa</taxon>
        <taxon>Echinodermata</taxon>
        <taxon>Eleutherozoa</taxon>
        <taxon>Echinozoa</taxon>
        <taxon>Holothuroidea</taxon>
        <taxon>Aspidochirotacea</taxon>
        <taxon>Aspidochirotida</taxon>
        <taxon>Holothuriidae</taxon>
        <taxon>Holothuria</taxon>
    </lineage>
</organism>
<protein>
    <recommendedName>
        <fullName evidence="1">Myb/SANT-like DNA-binding domain-containing protein</fullName>
    </recommendedName>
</protein>
<evidence type="ECO:0000259" key="1">
    <source>
        <dbReference type="Pfam" id="PF13873"/>
    </source>
</evidence>
<dbReference type="PANTHER" id="PTHR23098">
    <property type="entry name" value="AGAP001331-PA-RELATED"/>
    <property type="match status" value="1"/>
</dbReference>
<proteinExistence type="predicted"/>